<proteinExistence type="predicted"/>
<dbReference type="SMART" id="SM00164">
    <property type="entry name" value="TBC"/>
    <property type="match status" value="1"/>
</dbReference>
<dbReference type="PANTHER" id="PTHR47219:SF4">
    <property type="entry name" value="TBC1 DOMAIN FAMILY MEMBER 10A"/>
    <property type="match status" value="1"/>
</dbReference>
<reference evidence="4 5" key="1">
    <citation type="submission" date="2019-10" db="EMBL/GenBank/DDBJ databases">
        <title>Assembly and Annotation for the nematode Trichostrongylus colubriformis.</title>
        <authorList>
            <person name="Martin J."/>
        </authorList>
    </citation>
    <scope>NUCLEOTIDE SEQUENCE [LARGE SCALE GENOMIC DNA]</scope>
    <source>
        <strain evidence="4">G859</strain>
        <tissue evidence="4">Whole worm</tissue>
    </source>
</reference>
<evidence type="ECO:0000313" key="5">
    <source>
        <dbReference type="Proteomes" id="UP001331761"/>
    </source>
</evidence>
<dbReference type="Gene3D" id="1.10.472.80">
    <property type="entry name" value="Ypt/Rab-GAP domain of gyp1p, domain 3"/>
    <property type="match status" value="1"/>
</dbReference>
<feature type="region of interest" description="Disordered" evidence="2">
    <location>
        <begin position="1"/>
        <end position="20"/>
    </location>
</feature>
<accession>A0AAN8GDF0</accession>
<dbReference type="Gene3D" id="1.10.8.270">
    <property type="entry name" value="putative rabgap domain of human tbc1 domain family member 14 like domains"/>
    <property type="match status" value="1"/>
</dbReference>
<sequence>MESPVMESTSSLEPTISDRITASCPPEPCAISDYGRFAAVVNDSKGFVGSGTFEDVPFKRERPERPGETQSACESRTLSRACSTLLEEAIEEESEVPAETDRFGFFVRSDEVYPVRTESSINLDKLRKREKKWIHMLDNWRYFMDEKFPTVRERCRKGIPPSMRGKAWKYLCGATYQMEVSSNRTVFDRCMSQPGDPKWIDEIEKDLNRQFPNHEMFSRTGKFGDAGKEDLFQLLKAWTVLHPEEGYCQGQAPVASVLLMHMPLRDAFYCFVQICHRYLPDYYSPGLEAVQVDGDILVQLLKEKSRISYQHMKKQNVEPVLYMVEWFMCIFCRTLPWPTVLRVWDMFFCEGAKVLFKVAVVLFKYGLGSKEQCKQYPDLHSIVTRLRNLPQKITSEEFLVEKVCELNLNDADLEKIHFRALKLRQIKVAQK</sequence>
<dbReference type="Proteomes" id="UP001331761">
    <property type="component" value="Unassembled WGS sequence"/>
</dbReference>
<dbReference type="FunFam" id="1.10.8.270:FF:000007">
    <property type="entry name" value="TBC1 domain family member 10A"/>
    <property type="match status" value="1"/>
</dbReference>
<name>A0AAN8GDF0_TRICO</name>
<dbReference type="GO" id="GO:0031267">
    <property type="term" value="F:small GTPase binding"/>
    <property type="evidence" value="ECO:0007669"/>
    <property type="project" value="TreeGrafter"/>
</dbReference>
<dbReference type="InterPro" id="IPR035969">
    <property type="entry name" value="Rab-GAP_TBC_sf"/>
</dbReference>
<dbReference type="AlphaFoldDB" id="A0AAN8GDF0"/>
<dbReference type="InterPro" id="IPR050302">
    <property type="entry name" value="Rab_GAP_TBC_domain"/>
</dbReference>
<dbReference type="GO" id="GO:0005886">
    <property type="term" value="C:plasma membrane"/>
    <property type="evidence" value="ECO:0007669"/>
    <property type="project" value="UniProtKB-ARBA"/>
</dbReference>
<evidence type="ECO:0000259" key="3">
    <source>
        <dbReference type="PROSITE" id="PS50086"/>
    </source>
</evidence>
<dbReference type="FunFam" id="1.10.472.80:FF:000008">
    <property type="entry name" value="TBC1 domain family member 10A"/>
    <property type="match status" value="1"/>
</dbReference>
<feature type="domain" description="Rab-GAP TBC" evidence="3">
    <location>
        <begin position="158"/>
        <end position="351"/>
    </location>
</feature>
<dbReference type="FunFam" id="1.10.10.750:FF:000001">
    <property type="entry name" value="TBC1 domain family member 10A"/>
    <property type="match status" value="1"/>
</dbReference>
<protein>
    <submittedName>
        <fullName evidence="4">Rab-GAP TBC domain-containing protein</fullName>
    </submittedName>
</protein>
<dbReference type="GO" id="GO:0005096">
    <property type="term" value="F:GTPase activator activity"/>
    <property type="evidence" value="ECO:0007669"/>
    <property type="project" value="UniProtKB-KW"/>
</dbReference>
<dbReference type="PANTHER" id="PTHR47219">
    <property type="entry name" value="RAB GTPASE-ACTIVATING PROTEIN 1-LIKE"/>
    <property type="match status" value="1"/>
</dbReference>
<gene>
    <name evidence="4" type="ORF">GCK32_011595</name>
</gene>
<dbReference type="PROSITE" id="PS50086">
    <property type="entry name" value="TBC_RABGAP"/>
    <property type="match status" value="1"/>
</dbReference>
<evidence type="ECO:0000313" key="4">
    <source>
        <dbReference type="EMBL" id="KAK5986668.1"/>
    </source>
</evidence>
<keyword evidence="1" id="KW-0343">GTPase activation</keyword>
<dbReference type="SUPFAM" id="SSF47923">
    <property type="entry name" value="Ypt/Rab-GAP domain of gyp1p"/>
    <property type="match status" value="2"/>
</dbReference>
<dbReference type="Pfam" id="PF00566">
    <property type="entry name" value="RabGAP-TBC"/>
    <property type="match status" value="1"/>
</dbReference>
<dbReference type="Gene3D" id="1.10.10.750">
    <property type="entry name" value="Ypt/Rab-GAP domain of gyp1p, domain 1"/>
    <property type="match status" value="1"/>
</dbReference>
<evidence type="ECO:0000256" key="2">
    <source>
        <dbReference type="SAM" id="MobiDB-lite"/>
    </source>
</evidence>
<keyword evidence="5" id="KW-1185">Reference proteome</keyword>
<evidence type="ECO:0000256" key="1">
    <source>
        <dbReference type="ARBA" id="ARBA00022468"/>
    </source>
</evidence>
<comment type="caution">
    <text evidence="4">The sequence shown here is derived from an EMBL/GenBank/DDBJ whole genome shotgun (WGS) entry which is preliminary data.</text>
</comment>
<dbReference type="InterPro" id="IPR000195">
    <property type="entry name" value="Rab-GAP-TBC_dom"/>
</dbReference>
<organism evidence="4 5">
    <name type="scientific">Trichostrongylus colubriformis</name>
    <name type="common">Black scour worm</name>
    <dbReference type="NCBI Taxonomy" id="6319"/>
    <lineage>
        <taxon>Eukaryota</taxon>
        <taxon>Metazoa</taxon>
        <taxon>Ecdysozoa</taxon>
        <taxon>Nematoda</taxon>
        <taxon>Chromadorea</taxon>
        <taxon>Rhabditida</taxon>
        <taxon>Rhabditina</taxon>
        <taxon>Rhabditomorpha</taxon>
        <taxon>Strongyloidea</taxon>
        <taxon>Trichostrongylidae</taxon>
        <taxon>Trichostrongylus</taxon>
    </lineage>
</organism>
<dbReference type="EMBL" id="WIXE01000366">
    <property type="protein sequence ID" value="KAK5986668.1"/>
    <property type="molecule type" value="Genomic_DNA"/>
</dbReference>